<organism evidence="7 8">
    <name type="scientific">Yanshouia hominis</name>
    <dbReference type="NCBI Taxonomy" id="2763673"/>
    <lineage>
        <taxon>Bacteria</taxon>
        <taxon>Bacillati</taxon>
        <taxon>Bacillota</taxon>
        <taxon>Clostridia</taxon>
        <taxon>Eubacteriales</taxon>
        <taxon>Oscillospiraceae</taxon>
        <taxon>Yanshouia</taxon>
    </lineage>
</organism>
<evidence type="ECO:0000256" key="4">
    <source>
        <dbReference type="ARBA" id="ARBA00022989"/>
    </source>
</evidence>
<evidence type="ECO:0000256" key="5">
    <source>
        <dbReference type="ARBA" id="ARBA00023136"/>
    </source>
</evidence>
<proteinExistence type="inferred from homology"/>
<dbReference type="CDD" id="cd15904">
    <property type="entry name" value="TSPO_MBR"/>
    <property type="match status" value="1"/>
</dbReference>
<feature type="transmembrane region" description="Helical" evidence="6">
    <location>
        <begin position="138"/>
        <end position="155"/>
    </location>
</feature>
<accession>A0ABR7NIC9</accession>
<protein>
    <submittedName>
        <fullName evidence="7">Tryptophan-rich sensory protein</fullName>
    </submittedName>
</protein>
<dbReference type="PANTHER" id="PTHR10057">
    <property type="entry name" value="PERIPHERAL-TYPE BENZODIAZEPINE RECEPTOR"/>
    <property type="match status" value="1"/>
</dbReference>
<evidence type="ECO:0000256" key="1">
    <source>
        <dbReference type="ARBA" id="ARBA00004141"/>
    </source>
</evidence>
<dbReference type="Pfam" id="PF03073">
    <property type="entry name" value="TspO_MBR"/>
    <property type="match status" value="1"/>
</dbReference>
<comment type="subcellular location">
    <subcellularLocation>
        <location evidence="1">Membrane</location>
        <topology evidence="1">Multi-pass membrane protein</topology>
    </subcellularLocation>
</comment>
<dbReference type="Gene3D" id="1.20.1260.100">
    <property type="entry name" value="TspO/MBR protein"/>
    <property type="match status" value="1"/>
</dbReference>
<keyword evidence="3 6" id="KW-0812">Transmembrane</keyword>
<feature type="transmembrane region" description="Helical" evidence="6">
    <location>
        <begin position="80"/>
        <end position="100"/>
    </location>
</feature>
<dbReference type="InterPro" id="IPR004307">
    <property type="entry name" value="TspO_MBR"/>
</dbReference>
<evidence type="ECO:0000256" key="2">
    <source>
        <dbReference type="ARBA" id="ARBA00007524"/>
    </source>
</evidence>
<evidence type="ECO:0000313" key="8">
    <source>
        <dbReference type="Proteomes" id="UP000658131"/>
    </source>
</evidence>
<dbReference type="PIRSF" id="PIRSF005859">
    <property type="entry name" value="PBR"/>
    <property type="match status" value="1"/>
</dbReference>
<dbReference type="EMBL" id="JACRTB010000009">
    <property type="protein sequence ID" value="MBC8576176.1"/>
    <property type="molecule type" value="Genomic_DNA"/>
</dbReference>
<evidence type="ECO:0000256" key="6">
    <source>
        <dbReference type="SAM" id="Phobius"/>
    </source>
</evidence>
<gene>
    <name evidence="7" type="ORF">H8717_07115</name>
</gene>
<keyword evidence="8" id="KW-1185">Reference proteome</keyword>
<feature type="transmembrane region" description="Helical" evidence="6">
    <location>
        <begin position="106"/>
        <end position="126"/>
    </location>
</feature>
<name>A0ABR7NIC9_9FIRM</name>
<evidence type="ECO:0000313" key="7">
    <source>
        <dbReference type="EMBL" id="MBC8576176.1"/>
    </source>
</evidence>
<keyword evidence="5 6" id="KW-0472">Membrane</keyword>
<evidence type="ECO:0000256" key="3">
    <source>
        <dbReference type="ARBA" id="ARBA00022692"/>
    </source>
</evidence>
<comment type="similarity">
    <text evidence="2">Belongs to the TspO/BZRP family.</text>
</comment>
<comment type="caution">
    <text evidence="7">The sequence shown here is derived from an EMBL/GenBank/DDBJ whole genome shotgun (WGS) entry which is preliminary data.</text>
</comment>
<dbReference type="InterPro" id="IPR038330">
    <property type="entry name" value="TspO/MBR-related_sf"/>
</dbReference>
<reference evidence="7 8" key="1">
    <citation type="submission" date="2020-08" db="EMBL/GenBank/DDBJ databases">
        <title>Genome public.</title>
        <authorList>
            <person name="Liu C."/>
            <person name="Sun Q."/>
        </authorList>
    </citation>
    <scope>NUCLEOTIDE SEQUENCE [LARGE SCALE GENOMIC DNA]</scope>
    <source>
        <strain evidence="7 8">BX1</strain>
    </source>
</reference>
<sequence length="167" mass="18730">MVKKYKPYLLSVLLACAVGALSGFLSRNGMREFQTSVLKPPLTPPSILFPIVWTILYVLMGLGAALVAQSPSGRFQRTALRIYALQLTVNFFWSILFFNFSAYFAAFLWLILLWVLVLLMIWSFAGVNRAAALLQIPYLLWITFAAYLNWGVWVLNRSIGPGSGGFP</sequence>
<dbReference type="PANTHER" id="PTHR10057:SF0">
    <property type="entry name" value="TRANSLOCATOR PROTEIN"/>
    <property type="match status" value="1"/>
</dbReference>
<dbReference type="Proteomes" id="UP000658131">
    <property type="component" value="Unassembled WGS sequence"/>
</dbReference>
<feature type="transmembrane region" description="Helical" evidence="6">
    <location>
        <begin position="47"/>
        <end position="68"/>
    </location>
</feature>
<keyword evidence="4 6" id="KW-1133">Transmembrane helix</keyword>